<organism evidence="8 9">
    <name type="scientific">Urochloa decumbens</name>
    <dbReference type="NCBI Taxonomy" id="240449"/>
    <lineage>
        <taxon>Eukaryota</taxon>
        <taxon>Viridiplantae</taxon>
        <taxon>Streptophyta</taxon>
        <taxon>Embryophyta</taxon>
        <taxon>Tracheophyta</taxon>
        <taxon>Spermatophyta</taxon>
        <taxon>Magnoliopsida</taxon>
        <taxon>Liliopsida</taxon>
        <taxon>Poales</taxon>
        <taxon>Poaceae</taxon>
        <taxon>PACMAD clade</taxon>
        <taxon>Panicoideae</taxon>
        <taxon>Panicodae</taxon>
        <taxon>Paniceae</taxon>
        <taxon>Melinidinae</taxon>
        <taxon>Urochloa</taxon>
    </lineage>
</organism>
<name>A0ABC8WAP6_9POAL</name>
<dbReference type="PANTHER" id="PTHR47967:SF83">
    <property type="entry name" value="OS05G0375700 PROTEIN"/>
    <property type="match status" value="1"/>
</dbReference>
<protein>
    <recommendedName>
        <fullName evidence="7">Peptidase A1 domain-containing protein</fullName>
    </recommendedName>
</protein>
<evidence type="ECO:0000256" key="5">
    <source>
        <dbReference type="ARBA" id="ARBA00023180"/>
    </source>
</evidence>
<reference evidence="9" key="1">
    <citation type="submission" date="2024-06" db="EMBL/GenBank/DDBJ databases">
        <authorList>
            <person name="Ryan C."/>
        </authorList>
    </citation>
    <scope>NUCLEOTIDE SEQUENCE [LARGE SCALE GENOMIC DNA]</scope>
</reference>
<gene>
    <name evidence="8" type="ORF">URODEC1_LOCUS11857</name>
</gene>
<dbReference type="InterPro" id="IPR051708">
    <property type="entry name" value="Plant_Aspart_Prot_A1"/>
</dbReference>
<evidence type="ECO:0000256" key="1">
    <source>
        <dbReference type="ARBA" id="ARBA00007447"/>
    </source>
</evidence>
<keyword evidence="4" id="KW-0378">Hydrolase</keyword>
<keyword evidence="2" id="KW-0645">Protease</keyword>
<dbReference type="EMBL" id="OZ075122">
    <property type="protein sequence ID" value="CAL4905849.1"/>
    <property type="molecule type" value="Genomic_DNA"/>
</dbReference>
<feature type="signal peptide" evidence="6">
    <location>
        <begin position="1"/>
        <end position="25"/>
    </location>
</feature>
<dbReference type="InterPro" id="IPR033121">
    <property type="entry name" value="PEPTIDASE_A1"/>
</dbReference>
<comment type="similarity">
    <text evidence="1">Belongs to the peptidase A1 family.</text>
</comment>
<feature type="domain" description="Peptidase A1" evidence="7">
    <location>
        <begin position="76"/>
        <end position="458"/>
    </location>
</feature>
<dbReference type="Gene3D" id="2.40.70.10">
    <property type="entry name" value="Acid Proteases"/>
    <property type="match status" value="2"/>
</dbReference>
<evidence type="ECO:0000256" key="4">
    <source>
        <dbReference type="ARBA" id="ARBA00022801"/>
    </source>
</evidence>
<accession>A0ABC8WAP6</accession>
<evidence type="ECO:0000256" key="6">
    <source>
        <dbReference type="SAM" id="SignalP"/>
    </source>
</evidence>
<dbReference type="InterPro" id="IPR034161">
    <property type="entry name" value="Pepsin-like_plant"/>
</dbReference>
<dbReference type="FunFam" id="2.40.70.10:FF:000094">
    <property type="entry name" value="Eukaryotic aspartyl protease family protein"/>
    <property type="match status" value="1"/>
</dbReference>
<evidence type="ECO:0000259" key="7">
    <source>
        <dbReference type="PROSITE" id="PS51767"/>
    </source>
</evidence>
<evidence type="ECO:0000313" key="8">
    <source>
        <dbReference type="EMBL" id="CAL4905849.1"/>
    </source>
</evidence>
<feature type="chain" id="PRO_5044796617" description="Peptidase A1 domain-containing protein" evidence="6">
    <location>
        <begin position="26"/>
        <end position="465"/>
    </location>
</feature>
<reference evidence="8 9" key="2">
    <citation type="submission" date="2024-10" db="EMBL/GenBank/DDBJ databases">
        <authorList>
            <person name="Ryan C."/>
        </authorList>
    </citation>
    <scope>NUCLEOTIDE SEQUENCE [LARGE SCALE GENOMIC DNA]</scope>
</reference>
<dbReference type="GO" id="GO:0004190">
    <property type="term" value="F:aspartic-type endopeptidase activity"/>
    <property type="evidence" value="ECO:0007669"/>
    <property type="project" value="UniProtKB-KW"/>
</dbReference>
<dbReference type="Pfam" id="PF14543">
    <property type="entry name" value="TAXi_N"/>
    <property type="match status" value="1"/>
</dbReference>
<evidence type="ECO:0000256" key="3">
    <source>
        <dbReference type="ARBA" id="ARBA00022750"/>
    </source>
</evidence>
<dbReference type="PROSITE" id="PS51767">
    <property type="entry name" value="PEPTIDASE_A1"/>
    <property type="match status" value="1"/>
</dbReference>
<evidence type="ECO:0000256" key="2">
    <source>
        <dbReference type="ARBA" id="ARBA00022670"/>
    </source>
</evidence>
<dbReference type="AlphaFoldDB" id="A0ABC8WAP6"/>
<dbReference type="Pfam" id="PF14541">
    <property type="entry name" value="TAXi_C"/>
    <property type="match status" value="1"/>
</dbReference>
<keyword evidence="6" id="KW-0732">Signal</keyword>
<dbReference type="Proteomes" id="UP001497457">
    <property type="component" value="Chromosome 12b"/>
</dbReference>
<dbReference type="InterPro" id="IPR032861">
    <property type="entry name" value="TAXi_N"/>
</dbReference>
<evidence type="ECO:0000313" key="9">
    <source>
        <dbReference type="Proteomes" id="UP001497457"/>
    </source>
</evidence>
<dbReference type="CDD" id="cd05476">
    <property type="entry name" value="pepsin_A_like_plant"/>
    <property type="match status" value="1"/>
</dbReference>
<dbReference type="InterPro" id="IPR032799">
    <property type="entry name" value="TAXi_C"/>
</dbReference>
<sequence>MATPLLWLTLFFCASLSSFAASAAGLRLELTHVDAKGNFTAEERLRRATERTHRRLASMGMGVGVAAPVRWSETQYLAAYRIGDPPQRAEAAVDTGSNLIWTQCADCRLIPGGMCFPQDLPYYNSSRSRTARPVPCSSAACAAGAETRPCARGRGGEEEVVCAVAAGYGAGSVVGVLGTEAFAFASGTTARLAFGCVLASELTPGSLDGASGIIGLGRGALSLVSQLGDGGGANKFSYCLTPYLRGAAAKPSQLFVGASAGGGLNGGAPVTSVPFAENPEEYPFSSFYYLPLTGITVGKTKLAVAASAFARRRVAAGMWAGGVVIDSGSPFTTLVDVAYRALRAELVRQLGGTLVRPPRRTGGGFDLCVARGDADAGEVVVPPLVLHFGGGGGGGDLVVPPENYWGPVDADTECMVVFNSAAGPGGSLPFNETTIIGNYMQQDVHLLYDLANGVLSFQTADCSSM</sequence>
<dbReference type="InterPro" id="IPR021109">
    <property type="entry name" value="Peptidase_aspartic_dom_sf"/>
</dbReference>
<keyword evidence="9" id="KW-1185">Reference proteome</keyword>
<dbReference type="GO" id="GO:0006508">
    <property type="term" value="P:proteolysis"/>
    <property type="evidence" value="ECO:0007669"/>
    <property type="project" value="UniProtKB-KW"/>
</dbReference>
<dbReference type="SUPFAM" id="SSF50630">
    <property type="entry name" value="Acid proteases"/>
    <property type="match status" value="1"/>
</dbReference>
<keyword evidence="5" id="KW-0325">Glycoprotein</keyword>
<proteinExistence type="inferred from homology"/>
<dbReference type="PANTHER" id="PTHR47967">
    <property type="entry name" value="OS07G0603500 PROTEIN-RELATED"/>
    <property type="match status" value="1"/>
</dbReference>
<keyword evidence="3" id="KW-0064">Aspartyl protease</keyword>